<dbReference type="PANTHER" id="PTHR33248">
    <property type="entry name" value="ZINC ION-BINDING PROTEIN"/>
    <property type="match status" value="1"/>
</dbReference>
<dbReference type="Pfam" id="PF06839">
    <property type="entry name" value="Zn_ribbon_GRF"/>
    <property type="match status" value="1"/>
</dbReference>
<gene>
    <name evidence="7" type="ORF">TSUD_374370</name>
</gene>
<evidence type="ECO:0000259" key="6">
    <source>
        <dbReference type="PROSITE" id="PS51999"/>
    </source>
</evidence>
<reference evidence="8" key="1">
    <citation type="journal article" date="2017" name="Front. Plant Sci.">
        <title>Climate Clever Clovers: New Paradigm to Reduce the Environmental Footprint of Ruminants by Breeding Low Methanogenic Forages Utilizing Haplotype Variation.</title>
        <authorList>
            <person name="Kaur P."/>
            <person name="Appels R."/>
            <person name="Bayer P.E."/>
            <person name="Keeble-Gagnere G."/>
            <person name="Wang J."/>
            <person name="Hirakawa H."/>
            <person name="Shirasawa K."/>
            <person name="Vercoe P."/>
            <person name="Stefanova K."/>
            <person name="Durmic Z."/>
            <person name="Nichols P."/>
            <person name="Revell C."/>
            <person name="Isobe S.N."/>
            <person name="Edwards D."/>
            <person name="Erskine W."/>
        </authorList>
    </citation>
    <scope>NUCLEOTIDE SEQUENCE [LARGE SCALE GENOMIC DNA]</scope>
    <source>
        <strain evidence="8">cv. Daliak</strain>
    </source>
</reference>
<evidence type="ECO:0000256" key="2">
    <source>
        <dbReference type="ARBA" id="ARBA00022771"/>
    </source>
</evidence>
<keyword evidence="8" id="KW-1185">Reference proteome</keyword>
<dbReference type="InterPro" id="IPR010666">
    <property type="entry name" value="Znf_GRF"/>
</dbReference>
<name>A0A2Z6NZ19_TRISU</name>
<feature type="domain" description="GRF-type" evidence="6">
    <location>
        <begin position="43"/>
        <end position="87"/>
    </location>
</feature>
<evidence type="ECO:0000256" key="4">
    <source>
        <dbReference type="PROSITE-ProRule" id="PRU01343"/>
    </source>
</evidence>
<keyword evidence="2 4" id="KW-0863">Zinc-finger</keyword>
<evidence type="ECO:0000256" key="5">
    <source>
        <dbReference type="SAM" id="MobiDB-lite"/>
    </source>
</evidence>
<keyword evidence="1" id="KW-0479">Metal-binding</keyword>
<evidence type="ECO:0000313" key="8">
    <source>
        <dbReference type="Proteomes" id="UP000242715"/>
    </source>
</evidence>
<protein>
    <recommendedName>
        <fullName evidence="6">GRF-type domain-containing protein</fullName>
    </recommendedName>
</protein>
<accession>A0A2Z6NZ19</accession>
<keyword evidence="3" id="KW-0862">Zinc</keyword>
<feature type="compositionally biased region" description="Polar residues" evidence="5">
    <location>
        <begin position="20"/>
        <end position="29"/>
    </location>
</feature>
<evidence type="ECO:0000256" key="1">
    <source>
        <dbReference type="ARBA" id="ARBA00022723"/>
    </source>
</evidence>
<proteinExistence type="predicted"/>
<dbReference type="AlphaFoldDB" id="A0A2Z6NZ19"/>
<dbReference type="OrthoDB" id="1423929at2759"/>
<dbReference type="PROSITE" id="PS51999">
    <property type="entry name" value="ZF_GRF"/>
    <property type="match status" value="1"/>
</dbReference>
<dbReference type="Proteomes" id="UP000242715">
    <property type="component" value="Unassembled WGS sequence"/>
</dbReference>
<organism evidence="7 8">
    <name type="scientific">Trifolium subterraneum</name>
    <name type="common">Subterranean clover</name>
    <dbReference type="NCBI Taxonomy" id="3900"/>
    <lineage>
        <taxon>Eukaryota</taxon>
        <taxon>Viridiplantae</taxon>
        <taxon>Streptophyta</taxon>
        <taxon>Embryophyta</taxon>
        <taxon>Tracheophyta</taxon>
        <taxon>Spermatophyta</taxon>
        <taxon>Magnoliopsida</taxon>
        <taxon>eudicotyledons</taxon>
        <taxon>Gunneridae</taxon>
        <taxon>Pentapetalae</taxon>
        <taxon>rosids</taxon>
        <taxon>fabids</taxon>
        <taxon>Fabales</taxon>
        <taxon>Fabaceae</taxon>
        <taxon>Papilionoideae</taxon>
        <taxon>50 kb inversion clade</taxon>
        <taxon>NPAAA clade</taxon>
        <taxon>Hologalegina</taxon>
        <taxon>IRL clade</taxon>
        <taxon>Trifolieae</taxon>
        <taxon>Trifolium</taxon>
    </lineage>
</organism>
<dbReference type="GO" id="GO:0008270">
    <property type="term" value="F:zinc ion binding"/>
    <property type="evidence" value="ECO:0007669"/>
    <property type="project" value="UniProtKB-KW"/>
</dbReference>
<evidence type="ECO:0000256" key="3">
    <source>
        <dbReference type="ARBA" id="ARBA00022833"/>
    </source>
</evidence>
<dbReference type="EMBL" id="DF974560">
    <property type="protein sequence ID" value="GAU49418.1"/>
    <property type="molecule type" value="Genomic_DNA"/>
</dbReference>
<feature type="compositionally biased region" description="Low complexity" evidence="5">
    <location>
        <begin position="1"/>
        <end position="14"/>
    </location>
</feature>
<sequence length="87" mass="9865">MVANNSSSSIGSRSSRLRHPSSNSQQNDMNVVGGRWTVATPNCRCGQFCVLRTSKTIPNYGRKFWGCRNYKGPHDIGCNYFDWFEKV</sequence>
<evidence type="ECO:0000313" key="7">
    <source>
        <dbReference type="EMBL" id="GAU49418.1"/>
    </source>
</evidence>
<feature type="region of interest" description="Disordered" evidence="5">
    <location>
        <begin position="1"/>
        <end position="30"/>
    </location>
</feature>